<dbReference type="CDD" id="cd18037">
    <property type="entry name" value="DEXSc_Pif1_like"/>
    <property type="match status" value="1"/>
</dbReference>
<dbReference type="PANTHER" id="PTHR47642:SF7">
    <property type="entry name" value="ATP-DEPENDENT DNA HELICASE PIF1"/>
    <property type="match status" value="1"/>
</dbReference>
<gene>
    <name evidence="3" type="ORF">B0682_06450</name>
</gene>
<dbReference type="Pfam" id="PF21530">
    <property type="entry name" value="Pif1_2B_dom"/>
    <property type="match status" value="1"/>
</dbReference>
<feature type="compositionally biased region" description="Basic and acidic residues" evidence="1">
    <location>
        <begin position="333"/>
        <end position="352"/>
    </location>
</feature>
<dbReference type="InterPro" id="IPR010285">
    <property type="entry name" value="DNA_helicase_pif1-like_DEAD"/>
</dbReference>
<dbReference type="OrthoDB" id="9763659at2"/>
<dbReference type="InterPro" id="IPR003593">
    <property type="entry name" value="AAA+_ATPase"/>
</dbReference>
<dbReference type="CDD" id="cd18809">
    <property type="entry name" value="SF1_C_RecD"/>
    <property type="match status" value="1"/>
</dbReference>
<sequence length="639" mass="71706">MKQSTALDILKTGHNVFLTGSAGAGKTYTLNQYIHYLQARQVPVAITASTGIAATHMNGTTIHSWSGIGIRMTMEDKQISQLKSKKSLKERLEQTQVLIIDEISMLHAKQLDLINQVLKVVRNNDKAFGGIQVVLSGDFFQLPPVGERGESNRDKFAFMSKAWLEAQLHVCYLTEQHRQQKNTSNSLSLNDILNQIRQASVTHDAIEVLHDSQHNHIGQIRTRLYTHNVNVNSINDTQLSHLTGEAQVYHAMANGDPKLIDMLKKSVRTPDELTLKIGAKVMFVKNIPDLSVCNGTMGEVVKFVTTNDKNEPMPKHDASQTDASLTENLTSKPNDELAKQTEDDAKDDDTKDDEKIIKTKYPVIRLNTGREVIATPEQWVVEDEIGLPLATYWQVPLSLAWAITVHKSQGMTLDAAEIDLRNTFELGQGYVALSRLTDLSGLKLLGFNQTSLNLDPLARGADKRFLELSAEVQATYDELDKDAITQAHQNFVIQCGGTNDSAVIADHQKKQEQKKQQQQKKEHLSNQSIITDSTIDITKRLLAQSLTIAETAQERKLAQATIMRHLQAIKEEDPNFPCEHLRPNDKLVTDVYQAYDAIMAINDPNDFDQQGNIKLKPIFDRLHERVSYNDIRLALIFKP</sequence>
<dbReference type="RefSeq" id="WP_078307527.1">
    <property type="nucleotide sequence ID" value="NZ_MUYT01000007.1"/>
</dbReference>
<evidence type="ECO:0000256" key="1">
    <source>
        <dbReference type="SAM" id="MobiDB-lite"/>
    </source>
</evidence>
<reference evidence="3 4" key="1">
    <citation type="submission" date="2017-02" db="EMBL/GenBank/DDBJ databases">
        <title>Draft genome sequence of Moraxella lincolnii CCUG 9405T type strain.</title>
        <authorList>
            <person name="Salva-Serra F."/>
            <person name="Engstrom-Jakobsson H."/>
            <person name="Thorell K."/>
            <person name="Jaen-Luchoro D."/>
            <person name="Gonzales-Siles L."/>
            <person name="Karlsson R."/>
            <person name="Yazdan S."/>
            <person name="Boulund F."/>
            <person name="Johnning A."/>
            <person name="Engstrand L."/>
            <person name="Kristiansson E."/>
            <person name="Moore E."/>
        </authorList>
    </citation>
    <scope>NUCLEOTIDE SEQUENCE [LARGE SCALE GENOMIC DNA]</scope>
    <source>
        <strain evidence="3 4">CCUG 9405</strain>
    </source>
</reference>
<feature type="compositionally biased region" description="Basic and acidic residues" evidence="1">
    <location>
        <begin position="308"/>
        <end position="319"/>
    </location>
</feature>
<dbReference type="SUPFAM" id="SSF52540">
    <property type="entry name" value="P-loop containing nucleoside triphosphate hydrolases"/>
    <property type="match status" value="2"/>
</dbReference>
<feature type="compositionally biased region" description="Basic and acidic residues" evidence="1">
    <location>
        <begin position="506"/>
        <end position="524"/>
    </location>
</feature>
<dbReference type="Gene3D" id="3.40.50.300">
    <property type="entry name" value="P-loop containing nucleotide triphosphate hydrolases"/>
    <property type="match status" value="1"/>
</dbReference>
<dbReference type="Pfam" id="PF05970">
    <property type="entry name" value="PIF1"/>
    <property type="match status" value="1"/>
</dbReference>
<dbReference type="InterPro" id="IPR029491">
    <property type="entry name" value="Helicase_HTH"/>
</dbReference>
<dbReference type="GO" id="GO:0000723">
    <property type="term" value="P:telomere maintenance"/>
    <property type="evidence" value="ECO:0007669"/>
    <property type="project" value="InterPro"/>
</dbReference>
<dbReference type="EMBL" id="MUYT01000007">
    <property type="protein sequence ID" value="OOS20752.1"/>
    <property type="molecule type" value="Genomic_DNA"/>
</dbReference>
<accession>A0A1T0CEH8</accession>
<dbReference type="AlphaFoldDB" id="A0A1T0CEH8"/>
<organism evidence="3 4">
    <name type="scientific">Lwoffella lincolnii</name>
    <dbReference type="NCBI Taxonomy" id="90241"/>
    <lineage>
        <taxon>Bacteria</taxon>
        <taxon>Pseudomonadati</taxon>
        <taxon>Pseudomonadota</taxon>
        <taxon>Gammaproteobacteria</taxon>
        <taxon>Moraxellales</taxon>
        <taxon>Moraxellaceae</taxon>
        <taxon>Lwoffella</taxon>
    </lineage>
</organism>
<protein>
    <submittedName>
        <fullName evidence="3">Helicase</fullName>
    </submittedName>
</protein>
<name>A0A1T0CEH8_9GAMM</name>
<dbReference type="SMART" id="SM00382">
    <property type="entry name" value="AAA"/>
    <property type="match status" value="1"/>
</dbReference>
<feature type="compositionally biased region" description="Polar residues" evidence="1">
    <location>
        <begin position="320"/>
        <end position="332"/>
    </location>
</feature>
<evidence type="ECO:0000259" key="2">
    <source>
        <dbReference type="SMART" id="SM00382"/>
    </source>
</evidence>
<dbReference type="STRING" id="90241.B0682_06450"/>
<dbReference type="GO" id="GO:0006281">
    <property type="term" value="P:DNA repair"/>
    <property type="evidence" value="ECO:0007669"/>
    <property type="project" value="InterPro"/>
</dbReference>
<feature type="region of interest" description="Disordered" evidence="1">
    <location>
        <begin position="506"/>
        <end position="525"/>
    </location>
</feature>
<keyword evidence="3" id="KW-0378">Hydrolase</keyword>
<feature type="domain" description="AAA+ ATPase" evidence="2">
    <location>
        <begin position="12"/>
        <end position="221"/>
    </location>
</feature>
<proteinExistence type="predicted"/>
<keyword evidence="3" id="KW-0067">ATP-binding</keyword>
<keyword evidence="4" id="KW-1185">Reference proteome</keyword>
<dbReference type="PANTHER" id="PTHR47642">
    <property type="entry name" value="ATP-DEPENDENT DNA HELICASE"/>
    <property type="match status" value="1"/>
</dbReference>
<evidence type="ECO:0000313" key="3">
    <source>
        <dbReference type="EMBL" id="OOS20752.1"/>
    </source>
</evidence>
<dbReference type="InterPro" id="IPR051055">
    <property type="entry name" value="PIF1_helicase"/>
</dbReference>
<dbReference type="InterPro" id="IPR027417">
    <property type="entry name" value="P-loop_NTPase"/>
</dbReference>
<feature type="region of interest" description="Disordered" evidence="1">
    <location>
        <begin position="307"/>
        <end position="352"/>
    </location>
</feature>
<dbReference type="Proteomes" id="UP000191094">
    <property type="component" value="Unassembled WGS sequence"/>
</dbReference>
<dbReference type="InterPro" id="IPR049163">
    <property type="entry name" value="Pif1-like_2B_dom"/>
</dbReference>
<evidence type="ECO:0000313" key="4">
    <source>
        <dbReference type="Proteomes" id="UP000191094"/>
    </source>
</evidence>
<comment type="caution">
    <text evidence="3">The sequence shown here is derived from an EMBL/GenBank/DDBJ whole genome shotgun (WGS) entry which is preliminary data.</text>
</comment>
<dbReference type="GO" id="GO:0003678">
    <property type="term" value="F:DNA helicase activity"/>
    <property type="evidence" value="ECO:0007669"/>
    <property type="project" value="InterPro"/>
</dbReference>
<dbReference type="Pfam" id="PF14493">
    <property type="entry name" value="HTH_40"/>
    <property type="match status" value="1"/>
</dbReference>
<keyword evidence="3" id="KW-0547">Nucleotide-binding</keyword>
<keyword evidence="3" id="KW-0347">Helicase</keyword>